<name>A0A9W6ET38_9FLAO</name>
<dbReference type="InterPro" id="IPR011646">
    <property type="entry name" value="KAP_P-loop"/>
</dbReference>
<evidence type="ECO:0000313" key="4">
    <source>
        <dbReference type="Proteomes" id="UP001143545"/>
    </source>
</evidence>
<feature type="domain" description="KAP NTPase" evidence="2">
    <location>
        <begin position="358"/>
        <end position="508"/>
    </location>
</feature>
<dbReference type="SUPFAM" id="SSF52949">
    <property type="entry name" value="Macro domain-like"/>
    <property type="match status" value="1"/>
</dbReference>
<keyword evidence="4" id="KW-1185">Reference proteome</keyword>
<dbReference type="PANTHER" id="PTHR22674">
    <property type="entry name" value="NTPASE, KAP FAMILY P-LOOP DOMAIN-CONTAINING 1"/>
    <property type="match status" value="1"/>
</dbReference>
<dbReference type="SUPFAM" id="SSF52540">
    <property type="entry name" value="P-loop containing nucleoside triphosphate hydrolases"/>
    <property type="match status" value="1"/>
</dbReference>
<dbReference type="AlphaFoldDB" id="A0A9W6ET38"/>
<protein>
    <recommendedName>
        <fullName evidence="2">KAP NTPase domain-containing protein</fullName>
    </recommendedName>
</protein>
<dbReference type="InterPro" id="IPR052754">
    <property type="entry name" value="NTPase_KAP_P-loop"/>
</dbReference>
<feature type="domain" description="KAP NTPase" evidence="2">
    <location>
        <begin position="690"/>
        <end position="948"/>
    </location>
</feature>
<gene>
    <name evidence="3" type="ORF">NBRC110019_01040</name>
</gene>
<accession>A0A9W6ET38</accession>
<dbReference type="PANTHER" id="PTHR22674:SF6">
    <property type="entry name" value="NTPASE KAP FAMILY P-LOOP DOMAIN-CONTAINING PROTEIN 1"/>
    <property type="match status" value="1"/>
</dbReference>
<comment type="caution">
    <text evidence="3">The sequence shown here is derived from an EMBL/GenBank/DDBJ whole genome shotgun (WGS) entry which is preliminary data.</text>
</comment>
<keyword evidence="1" id="KW-0175">Coiled coil</keyword>
<evidence type="ECO:0000313" key="3">
    <source>
        <dbReference type="EMBL" id="GLB51065.1"/>
    </source>
</evidence>
<dbReference type="InterPro" id="IPR027417">
    <property type="entry name" value="P-loop_NTPase"/>
</dbReference>
<reference evidence="3" key="1">
    <citation type="submission" date="2022-07" db="EMBL/GenBank/DDBJ databases">
        <title>Taxonomy of Novel Oxalotrophic and Methylotrophic Bacteria.</title>
        <authorList>
            <person name="Sahin N."/>
            <person name="Tani A."/>
        </authorList>
    </citation>
    <scope>NUCLEOTIDE SEQUENCE</scope>
    <source>
        <strain evidence="3">AM327</strain>
    </source>
</reference>
<dbReference type="Pfam" id="PF07693">
    <property type="entry name" value="KAP_NTPase"/>
    <property type="match status" value="2"/>
</dbReference>
<dbReference type="RefSeq" id="WP_281751238.1">
    <property type="nucleotide sequence ID" value="NZ_BRVP01000001.1"/>
</dbReference>
<evidence type="ECO:0000259" key="2">
    <source>
        <dbReference type="Pfam" id="PF07693"/>
    </source>
</evidence>
<dbReference type="EMBL" id="BRVP01000001">
    <property type="protein sequence ID" value="GLB51065.1"/>
    <property type="molecule type" value="Genomic_DNA"/>
</dbReference>
<feature type="coiled-coil region" evidence="1">
    <location>
        <begin position="456"/>
        <end position="490"/>
    </location>
</feature>
<dbReference type="Proteomes" id="UP001143545">
    <property type="component" value="Unassembled WGS sequence"/>
</dbReference>
<proteinExistence type="predicted"/>
<evidence type="ECO:0000256" key="1">
    <source>
        <dbReference type="SAM" id="Coils"/>
    </source>
</evidence>
<sequence>MKSFRPNDLFEVKLGESTRGYDVIFVPIDGKGSLGQLNRFVLKSKGLNESITGQLNLLKGFDVYSGKGFLIVFIVTIDYSRNNLPIELLKINLLNALKELSGFIIKKNIWIPLMGTGVAGLSYSESYKIQYEIITDYQLDVPFNVVFSIPDDSEGVKLFEEMNMATSLEYLKEDDFMKLEAYILKNSIKFYIVGTIWDRGEMADAFYKEGYWENGYGSSNEKFATIVDNVKPGDFLVHKSTYAKKGDSILRIKGFGVVTQNPKNGTKLEVDWLVKDIQFDVSGLGHYRETIQEASLDHVNKIISGITATSVRENIIHQIQSYQLKPTTEISTWQEQLANISSDSDRGADSLNIMEDVKAFARVIAADSFTPPLAIALFGEWGSGKSFFMKQLKGTIEGVSNNPKKVYCTGIAHIEFNAWSYMDANLWASLTSKIFQGLNAYIKDHSVDDEAKRKIEKKLTKDLNITKVELLQLEEKEQVLKSELKVLDDKKVKLASELKGKIKQLRRSSVVDVLEGVKKQYKYKEKLAELQKLSSKDFANFVPEDYQDDPEKVYEHLNTITTYMRMLFSIKDWWKHILLILFIGGAIYLGPMLGEQLDKMKVHLSDIFIQIVPVASMVLARLYKLKEKFDSYIAPFWKLKKEYNDKKEAALYKLEQWEKALKFEIEKKEKEILLVEGNVIGHKKIQSEIQYKIEHALSTEALMNFIDKRAGGSDYKQHLGIISTVRQDLETLNTLLAGHREEQSVADKEFKKLFKNQKSLQRIILYVDDLDRCPEQKVVEVLEAVNLLMAYPLFVVVVGVDPRWVKNALYKQHFAQFSHVEADIGIIEPLEVSNYLEKIFQVPYNLKKPEEKDINTMISNIANVQALPLREEINKEDGMLIGYQGENEPERGTPEPSKPEIIVDTKSEEDLVKELILTKKEVESLQYFSVLIGGSPRLVKRYLNVYRILKTHKDLIYKEEEGAIDDALLVLIFMLALSIGPYKNNLSLFKEAFDNGDLKDTTLQEFLKTAEAEVLPKDIKILLEGNDQIKVITLSGFSINYELLKRFTINGF</sequence>
<dbReference type="InterPro" id="IPR043472">
    <property type="entry name" value="Macro_dom-like"/>
</dbReference>
<organism evidence="3 4">
    <name type="scientific">Neptunitalea chrysea</name>
    <dbReference type="NCBI Taxonomy" id="1647581"/>
    <lineage>
        <taxon>Bacteria</taxon>
        <taxon>Pseudomonadati</taxon>
        <taxon>Bacteroidota</taxon>
        <taxon>Flavobacteriia</taxon>
        <taxon>Flavobacteriales</taxon>
        <taxon>Flavobacteriaceae</taxon>
        <taxon>Neptunitalea</taxon>
    </lineage>
</organism>